<keyword evidence="3" id="KW-1185">Reference proteome</keyword>
<name>A0ABR7QLD8_9FLAO</name>
<dbReference type="Gene3D" id="1.20.58.520">
    <property type="entry name" value="Amidohydrolase"/>
    <property type="match status" value="1"/>
</dbReference>
<dbReference type="SUPFAM" id="SSF51338">
    <property type="entry name" value="Composite domain of metallo-dependent hydrolases"/>
    <property type="match status" value="1"/>
</dbReference>
<evidence type="ECO:0000313" key="2">
    <source>
        <dbReference type="EMBL" id="MBC8767745.1"/>
    </source>
</evidence>
<dbReference type="Gene3D" id="3.30.110.90">
    <property type="entry name" value="Amidohydrolase"/>
    <property type="match status" value="1"/>
</dbReference>
<comment type="caution">
    <text evidence="2">The sequence shown here is derived from an EMBL/GenBank/DDBJ whole genome shotgun (WGS) entry which is preliminary data.</text>
</comment>
<dbReference type="InterPro" id="IPR006680">
    <property type="entry name" value="Amidohydro-rel"/>
</dbReference>
<dbReference type="InterPro" id="IPR032466">
    <property type="entry name" value="Metal_Hydrolase"/>
</dbReference>
<gene>
    <name evidence="2" type="ORF">H4O18_07050</name>
</gene>
<dbReference type="InterPro" id="IPR011059">
    <property type="entry name" value="Metal-dep_hydrolase_composite"/>
</dbReference>
<accession>A0ABR7QLD8</accession>
<evidence type="ECO:0000313" key="3">
    <source>
        <dbReference type="Proteomes" id="UP000618952"/>
    </source>
</evidence>
<dbReference type="SUPFAM" id="SSF51556">
    <property type="entry name" value="Metallo-dependent hydrolases"/>
    <property type="match status" value="1"/>
</dbReference>
<protein>
    <submittedName>
        <fullName evidence="2">Amidohydrolase family protein</fullName>
    </submittedName>
</protein>
<feature type="domain" description="Amidohydrolase-related" evidence="1">
    <location>
        <begin position="339"/>
        <end position="436"/>
    </location>
</feature>
<dbReference type="InterPro" id="IPR051781">
    <property type="entry name" value="Metallo-dep_Hydrolase"/>
</dbReference>
<dbReference type="PANTHER" id="PTHR43135:SF3">
    <property type="entry name" value="ALPHA-D-RIBOSE 1-METHYLPHOSPHONATE 5-TRIPHOSPHATE DIPHOSPHATASE"/>
    <property type="match status" value="1"/>
</dbReference>
<dbReference type="Gene3D" id="3.40.50.10910">
    <property type="entry name" value="Amidohydrolase"/>
    <property type="match status" value="1"/>
</dbReference>
<dbReference type="PANTHER" id="PTHR43135">
    <property type="entry name" value="ALPHA-D-RIBOSE 1-METHYLPHOSPHONATE 5-TRIPHOSPHATE DIPHOSPHATASE"/>
    <property type="match status" value="1"/>
</dbReference>
<proteinExistence type="predicted"/>
<dbReference type="Pfam" id="PF01979">
    <property type="entry name" value="Amidohydro_1"/>
    <property type="match status" value="1"/>
</dbReference>
<organism evidence="2 3">
    <name type="scientific">Arenibacter arenosicollis</name>
    <dbReference type="NCBI Taxonomy" id="2762274"/>
    <lineage>
        <taxon>Bacteria</taxon>
        <taxon>Pseudomonadati</taxon>
        <taxon>Bacteroidota</taxon>
        <taxon>Flavobacteriia</taxon>
        <taxon>Flavobacteriales</taxon>
        <taxon>Flavobacteriaceae</taxon>
        <taxon>Arenibacter</taxon>
    </lineage>
</organism>
<dbReference type="Gene3D" id="2.30.40.10">
    <property type="entry name" value="Urease, subunit C, domain 1"/>
    <property type="match status" value="1"/>
</dbReference>
<evidence type="ECO:0000259" key="1">
    <source>
        <dbReference type="Pfam" id="PF01979"/>
    </source>
</evidence>
<dbReference type="Proteomes" id="UP000618952">
    <property type="component" value="Unassembled WGS sequence"/>
</dbReference>
<sequence length="454" mass="51783">MELYCRKRIYLMNQLVFIFFTLGTHNFFGQSPCIISIENVNVIPMTEEIVLDTQRVIISDGKIVKVEPTSSAIQYQANLTIDGTGKYLIPGLSEMHYHLRNNDPINDFKLLIANGITTVRNMAERKGQDQVVIKNRILVGDLIGPNYFTTGPYLQAMSLQSEEQVMEVVQSHQEKGYDFLKIADNLPLEIYLKLLEEGEKNGFPIIGHAQRNLPLEYSLRMKSIEHVEEFLYISGRYGGKKLFKEDLADLNGIALQVKQSDIYIGTTLVVFDFINQCLDDKKFAALQKHELVKYLPKQERENFLTEKNDYRKMKNHEFEGIKADTLFGDYFLWLKGFARILVDNGVQLLSGSDTYGMVITGFSLHKEFQFLQDAGIAPYNILLASTVNPARYLNKYASEGTISVGKNANLVLLDKNPLDNIKNTQTIVGVMLKGKWFNRAQLDVMLKEVELAYK</sequence>
<dbReference type="EMBL" id="JACLHY010000005">
    <property type="protein sequence ID" value="MBC8767745.1"/>
    <property type="molecule type" value="Genomic_DNA"/>
</dbReference>
<reference evidence="2 3" key="1">
    <citation type="submission" date="2020-08" db="EMBL/GenBank/DDBJ databases">
        <title>Arenibacter gaetbuli sp. nov., isolated from a sand dune.</title>
        <authorList>
            <person name="Park S."/>
            <person name="Yoon J.-H."/>
        </authorList>
    </citation>
    <scope>NUCLEOTIDE SEQUENCE [LARGE SCALE GENOMIC DNA]</scope>
    <source>
        <strain evidence="2 3">BSSL-BM3</strain>
    </source>
</reference>